<reference evidence="2" key="1">
    <citation type="journal article" date="2010" name="Genome Res.">
        <title>Population genomic sequencing of Coccidioides fungi reveals recent hybridization and transposon control.</title>
        <authorList>
            <person name="Neafsey D.E."/>
            <person name="Barker B.M."/>
            <person name="Sharpton T.J."/>
            <person name="Stajich J.E."/>
            <person name="Park D.J."/>
            <person name="Whiston E."/>
            <person name="Hung C.-Y."/>
            <person name="McMahan C."/>
            <person name="White J."/>
            <person name="Sykes S."/>
            <person name="Heiman D."/>
            <person name="Young S."/>
            <person name="Zeng Q."/>
            <person name="Abouelleil A."/>
            <person name="Aftuck L."/>
            <person name="Bessette D."/>
            <person name="Brown A."/>
            <person name="FitzGerald M."/>
            <person name="Lui A."/>
            <person name="Macdonald J.P."/>
            <person name="Priest M."/>
            <person name="Orbach M.J."/>
            <person name="Galgiani J.N."/>
            <person name="Kirkland T.N."/>
            <person name="Cole G.T."/>
            <person name="Birren B.W."/>
            <person name="Henn M.R."/>
            <person name="Taylor J.W."/>
            <person name="Rounsley S.D."/>
        </authorList>
    </citation>
    <scope>NUCLEOTIDE SEQUENCE [LARGE SCALE GENOMIC DNA]</scope>
    <source>
        <strain evidence="2">H538.4</strain>
    </source>
</reference>
<dbReference type="Proteomes" id="UP000054563">
    <property type="component" value="Unassembled WGS sequence"/>
</dbReference>
<protein>
    <submittedName>
        <fullName evidence="1">Uncharacterized protein</fullName>
    </submittedName>
</protein>
<accession>A0A0J8URE6</accession>
<proteinExistence type="predicted"/>
<dbReference type="VEuPathDB" id="FungiDB:CIHG_07983"/>
<dbReference type="AlphaFoldDB" id="A0A0J8URE6"/>
<organism evidence="1 2">
    <name type="scientific">Coccidioides immitis H538.4</name>
    <dbReference type="NCBI Taxonomy" id="396776"/>
    <lineage>
        <taxon>Eukaryota</taxon>
        <taxon>Fungi</taxon>
        <taxon>Dikarya</taxon>
        <taxon>Ascomycota</taxon>
        <taxon>Pezizomycotina</taxon>
        <taxon>Eurotiomycetes</taxon>
        <taxon>Eurotiomycetidae</taxon>
        <taxon>Onygenales</taxon>
        <taxon>Onygenaceae</taxon>
        <taxon>Coccidioides</taxon>
    </lineage>
</organism>
<sequence>MNDASVETIYSVGTQAGSRAAFIISARPSSVPIELLALDLYVKETGVPIAENFNLKKKTKIIWSFKNCSNIHVSIHYLAQANEYAIPNNCNILIRKNKHQKYKKLVQRINKCTLLLLLEEVFADSELFLIQYISNLYKYCLTLFADLLQLNTDLHEDKFEALDAEDKDITKTPKCI</sequence>
<evidence type="ECO:0000313" key="1">
    <source>
        <dbReference type="EMBL" id="KMU90173.1"/>
    </source>
</evidence>
<evidence type="ECO:0000313" key="2">
    <source>
        <dbReference type="Proteomes" id="UP000054563"/>
    </source>
</evidence>
<dbReference type="EMBL" id="DS017019">
    <property type="protein sequence ID" value="KMU90173.1"/>
    <property type="molecule type" value="Genomic_DNA"/>
</dbReference>
<name>A0A0J8URE6_COCIT</name>
<gene>
    <name evidence="1" type="ORF">CIHG_07983</name>
</gene>
<dbReference type="STRING" id="396776.A0A0J8URE6"/>